<name>A0A5C4MPF5_9RHOB</name>
<dbReference type="Pfam" id="PF01636">
    <property type="entry name" value="APH"/>
    <property type="match status" value="1"/>
</dbReference>
<keyword evidence="2" id="KW-0808">Transferase</keyword>
<dbReference type="Proteomes" id="UP000305887">
    <property type="component" value="Unassembled WGS sequence"/>
</dbReference>
<evidence type="ECO:0000259" key="1">
    <source>
        <dbReference type="Pfam" id="PF01636"/>
    </source>
</evidence>
<dbReference type="EMBL" id="VDFU01000023">
    <property type="protein sequence ID" value="TNC47713.1"/>
    <property type="molecule type" value="Genomic_DNA"/>
</dbReference>
<dbReference type="CDD" id="cd05120">
    <property type="entry name" value="APH_ChoK_like"/>
    <property type="match status" value="1"/>
</dbReference>
<keyword evidence="3" id="KW-1185">Reference proteome</keyword>
<gene>
    <name evidence="2" type="ORF">FHG66_15960</name>
</gene>
<proteinExistence type="predicted"/>
<protein>
    <submittedName>
        <fullName evidence="2">Phosphotransferase</fullName>
    </submittedName>
</protein>
<dbReference type="RefSeq" id="WP_139078058.1">
    <property type="nucleotide sequence ID" value="NZ_VDFU01000023.1"/>
</dbReference>
<dbReference type="PANTHER" id="PTHR21310">
    <property type="entry name" value="AMINOGLYCOSIDE PHOSPHOTRANSFERASE-RELATED-RELATED"/>
    <property type="match status" value="1"/>
</dbReference>
<organism evidence="2 3">
    <name type="scientific">Rubellimicrobium rubrum</name>
    <dbReference type="NCBI Taxonomy" id="2585369"/>
    <lineage>
        <taxon>Bacteria</taxon>
        <taxon>Pseudomonadati</taxon>
        <taxon>Pseudomonadota</taxon>
        <taxon>Alphaproteobacteria</taxon>
        <taxon>Rhodobacterales</taxon>
        <taxon>Roseobacteraceae</taxon>
        <taxon>Rubellimicrobium</taxon>
    </lineage>
</organism>
<reference evidence="2 3" key="1">
    <citation type="submission" date="2019-06" db="EMBL/GenBank/DDBJ databases">
        <title>YIM 131921 draft genome.</title>
        <authorList>
            <person name="Jiang L."/>
        </authorList>
    </citation>
    <scope>NUCLEOTIDE SEQUENCE [LARGE SCALE GENOMIC DNA]</scope>
    <source>
        <strain evidence="2 3">YIM 131921</strain>
    </source>
</reference>
<dbReference type="SUPFAM" id="SSF56112">
    <property type="entry name" value="Protein kinase-like (PK-like)"/>
    <property type="match status" value="1"/>
</dbReference>
<dbReference type="PANTHER" id="PTHR21310:SF15">
    <property type="entry name" value="AMINOGLYCOSIDE PHOSPHOTRANSFERASE DOMAIN-CONTAINING PROTEIN"/>
    <property type="match status" value="1"/>
</dbReference>
<dbReference type="InterPro" id="IPR051678">
    <property type="entry name" value="AGP_Transferase"/>
</dbReference>
<evidence type="ECO:0000313" key="3">
    <source>
        <dbReference type="Proteomes" id="UP000305887"/>
    </source>
</evidence>
<comment type="caution">
    <text evidence="2">The sequence shown here is derived from an EMBL/GenBank/DDBJ whole genome shotgun (WGS) entry which is preliminary data.</text>
</comment>
<dbReference type="Gene3D" id="3.90.1200.10">
    <property type="match status" value="1"/>
</dbReference>
<dbReference type="InterPro" id="IPR016259">
    <property type="entry name" value="Hygromycin-B_Kinase"/>
</dbReference>
<dbReference type="GO" id="GO:0016740">
    <property type="term" value="F:transferase activity"/>
    <property type="evidence" value="ECO:0007669"/>
    <property type="project" value="UniProtKB-KW"/>
</dbReference>
<accession>A0A5C4MPF5</accession>
<feature type="domain" description="Aminoglycoside phosphotransferase" evidence="1">
    <location>
        <begin position="50"/>
        <end position="264"/>
    </location>
</feature>
<dbReference type="PIRSF" id="PIRSF000707">
    <property type="entry name" value="Hygromycin-B_kinase"/>
    <property type="match status" value="1"/>
</dbReference>
<dbReference type="InterPro" id="IPR002575">
    <property type="entry name" value="Aminoglycoside_PTrfase"/>
</dbReference>
<sequence length="319" mass="35627">MTELPNIGSRQDLARWRADPYLWRAVVQDLARAENVQTTVLASYKTGTNLVVDLDGRLILKLFPPLHRSQFESERATLRLLEGALSVPTPRIIAEGERDGWPYLIMTRLNGVLGSEAWPTLSEAEKCQVLLDVGRTIAEVQSVPPGPLLAIEPTWPEFITRQIAGCKARHASQGLAPKLLDDLDGLLAQTTTIIPLDAPPVILTGEWIPENLLLAEMDDRWHLAALIDFGDVMTGWPEYDLLGPSAFMCAGQVNRVESLLDGYGIEPRDVDRAMRRRLLTLMVLHRASDLRNVRIEGWEARISKLTELEDVIWPHEGPG</sequence>
<dbReference type="OrthoDB" id="2801014at2"/>
<dbReference type="InterPro" id="IPR011009">
    <property type="entry name" value="Kinase-like_dom_sf"/>
</dbReference>
<dbReference type="AlphaFoldDB" id="A0A5C4MPF5"/>
<evidence type="ECO:0000313" key="2">
    <source>
        <dbReference type="EMBL" id="TNC47713.1"/>
    </source>
</evidence>